<dbReference type="InterPro" id="IPR029052">
    <property type="entry name" value="Metallo-depent_PP-like"/>
</dbReference>
<dbReference type="InterPro" id="IPR004843">
    <property type="entry name" value="Calcineurin-like_PHP"/>
</dbReference>
<dbReference type="SUPFAM" id="SSF56300">
    <property type="entry name" value="Metallo-dependent phosphatases"/>
    <property type="match status" value="1"/>
</dbReference>
<reference evidence="2" key="1">
    <citation type="journal article" date="2014" name="Front. Microbiol.">
        <title>High frequency of phylogenetically diverse reductive dehalogenase-homologous genes in deep subseafloor sedimentary metagenomes.</title>
        <authorList>
            <person name="Kawai M."/>
            <person name="Futagami T."/>
            <person name="Toyoda A."/>
            <person name="Takaki Y."/>
            <person name="Nishi S."/>
            <person name="Hori S."/>
            <person name="Arai W."/>
            <person name="Tsubouchi T."/>
            <person name="Morono Y."/>
            <person name="Uchiyama I."/>
            <person name="Ito T."/>
            <person name="Fujiyama A."/>
            <person name="Inagaki F."/>
            <person name="Takami H."/>
        </authorList>
    </citation>
    <scope>NUCLEOTIDE SEQUENCE</scope>
    <source>
        <strain evidence="2">Expedition CK06-06</strain>
    </source>
</reference>
<dbReference type="AlphaFoldDB" id="X1R561"/>
<feature type="domain" description="Calcineurin-like phosphoesterase" evidence="1">
    <location>
        <begin position="27"/>
        <end position="202"/>
    </location>
</feature>
<dbReference type="EMBL" id="BARW01014451">
    <property type="protein sequence ID" value="GAI75882.1"/>
    <property type="molecule type" value="Genomic_DNA"/>
</dbReference>
<evidence type="ECO:0000259" key="1">
    <source>
        <dbReference type="Pfam" id="PF00149"/>
    </source>
</evidence>
<accession>X1R561</accession>
<comment type="caution">
    <text evidence="2">The sequence shown here is derived from an EMBL/GenBank/DDBJ whole genome shotgun (WGS) entry which is preliminary data.</text>
</comment>
<evidence type="ECO:0000313" key="2">
    <source>
        <dbReference type="EMBL" id="GAI75882.1"/>
    </source>
</evidence>
<dbReference type="Pfam" id="PF00149">
    <property type="entry name" value="Metallophos"/>
    <property type="match status" value="1"/>
</dbReference>
<feature type="non-terminal residue" evidence="2">
    <location>
        <position position="1"/>
    </location>
</feature>
<dbReference type="GO" id="GO:0016787">
    <property type="term" value="F:hydrolase activity"/>
    <property type="evidence" value="ECO:0007669"/>
    <property type="project" value="InterPro"/>
</dbReference>
<dbReference type="Gene3D" id="3.60.21.10">
    <property type="match status" value="1"/>
</dbReference>
<sequence length="304" mass="35130">FIALGDTRNWDPNSTNIYRRNITESVIQNNPNLEFILHSGDMVNNGGEQDDWDKYYEDIDLAIQNNIQFYYAVGNHEMYAYPLPDGSYGPREMDFATYLANVEMPGNERYSSFNFNQIHFIIINTDEYWEGSLELTLEQENWIVDDLKANTKDFTVAMFHRPCYSVRSEGRVNDAIEIRNVLEPILIEYGVDLAFSGHDHYYYRATREGVTHIVTGGAGAPLYVPTETNQAEEEDKYFAEYHYCNITVTEGYIKVEALVFDNNLEHVTIEDTIEFSLSSITETTTSPFIFSALIWTLWVLNPIM</sequence>
<name>X1R561_9ZZZZ</name>
<feature type="non-terminal residue" evidence="2">
    <location>
        <position position="304"/>
    </location>
</feature>
<dbReference type="PANTHER" id="PTHR45867:SF3">
    <property type="entry name" value="ACID PHOSPHATASE TYPE 7"/>
    <property type="match status" value="1"/>
</dbReference>
<organism evidence="2">
    <name type="scientific">marine sediment metagenome</name>
    <dbReference type="NCBI Taxonomy" id="412755"/>
    <lineage>
        <taxon>unclassified sequences</taxon>
        <taxon>metagenomes</taxon>
        <taxon>ecological metagenomes</taxon>
    </lineage>
</organism>
<gene>
    <name evidence="2" type="ORF">S12H4_25613</name>
</gene>
<proteinExistence type="predicted"/>
<dbReference type="PANTHER" id="PTHR45867">
    <property type="entry name" value="PURPLE ACID PHOSPHATASE"/>
    <property type="match status" value="1"/>
</dbReference>
<protein>
    <recommendedName>
        <fullName evidence="1">Calcineurin-like phosphoesterase domain-containing protein</fullName>
    </recommendedName>
</protein>